<keyword evidence="1" id="KW-1133">Transmembrane helix</keyword>
<dbReference type="EMBL" id="JBHUJC010000020">
    <property type="protein sequence ID" value="MFD2276155.1"/>
    <property type="molecule type" value="Genomic_DNA"/>
</dbReference>
<protein>
    <submittedName>
        <fullName evidence="3">DUF4212 domain-containing protein</fullName>
    </submittedName>
</protein>
<accession>A0ABW5E3X9</accession>
<keyword evidence="4" id="KW-1185">Reference proteome</keyword>
<dbReference type="NCBIfam" id="TIGR03647">
    <property type="entry name" value="Na_symport_sm"/>
    <property type="match status" value="1"/>
</dbReference>
<evidence type="ECO:0000256" key="1">
    <source>
        <dbReference type="SAM" id="Phobius"/>
    </source>
</evidence>
<feature type="transmembrane region" description="Helical" evidence="1">
    <location>
        <begin position="55"/>
        <end position="74"/>
    </location>
</feature>
<reference evidence="4" key="1">
    <citation type="journal article" date="2019" name="Int. J. Syst. Evol. Microbiol.">
        <title>The Global Catalogue of Microorganisms (GCM) 10K type strain sequencing project: providing services to taxonomists for standard genome sequencing and annotation.</title>
        <authorList>
            <consortium name="The Broad Institute Genomics Platform"/>
            <consortium name="The Broad Institute Genome Sequencing Center for Infectious Disease"/>
            <person name="Wu L."/>
            <person name="Ma J."/>
        </authorList>
    </citation>
    <scope>NUCLEOTIDE SEQUENCE [LARGE SCALE GENOMIC DNA]</scope>
    <source>
        <strain evidence="4">JCM 16545</strain>
    </source>
</reference>
<dbReference type="Pfam" id="PF13937">
    <property type="entry name" value="DUF4212"/>
    <property type="match status" value="1"/>
</dbReference>
<keyword evidence="1" id="KW-0472">Membrane</keyword>
<evidence type="ECO:0000259" key="2">
    <source>
        <dbReference type="Pfam" id="PF13937"/>
    </source>
</evidence>
<organism evidence="3 4">
    <name type="scientific">Rubritalea spongiae</name>
    <dbReference type="NCBI Taxonomy" id="430797"/>
    <lineage>
        <taxon>Bacteria</taxon>
        <taxon>Pseudomonadati</taxon>
        <taxon>Verrucomicrobiota</taxon>
        <taxon>Verrucomicrobiia</taxon>
        <taxon>Verrucomicrobiales</taxon>
        <taxon>Rubritaleaceae</taxon>
        <taxon>Rubritalea</taxon>
    </lineage>
</organism>
<keyword evidence="1" id="KW-0812">Transmembrane</keyword>
<gene>
    <name evidence="3" type="ORF">ACFSQZ_06730</name>
</gene>
<sequence>MKVDHPRRHRAACLRLVLALLAVWFFVSLGCGVLFRDWLDMNMPNIGTAPFGFWMAQQGSIITFLLILVVYAWGMNKLDKKHGYTEED</sequence>
<evidence type="ECO:0000313" key="4">
    <source>
        <dbReference type="Proteomes" id="UP001597297"/>
    </source>
</evidence>
<dbReference type="PROSITE" id="PS51257">
    <property type="entry name" value="PROKAR_LIPOPROTEIN"/>
    <property type="match status" value="1"/>
</dbReference>
<dbReference type="RefSeq" id="WP_377094509.1">
    <property type="nucleotide sequence ID" value="NZ_JBHSJM010000001.1"/>
</dbReference>
<evidence type="ECO:0000313" key="3">
    <source>
        <dbReference type="EMBL" id="MFD2276155.1"/>
    </source>
</evidence>
<dbReference type="InterPro" id="IPR019886">
    <property type="entry name" value="Na_symporter_ssu"/>
</dbReference>
<name>A0ABW5E3X9_9BACT</name>
<proteinExistence type="predicted"/>
<feature type="domain" description="Sodium symporter small subunit" evidence="2">
    <location>
        <begin position="9"/>
        <end position="84"/>
    </location>
</feature>
<dbReference type="Proteomes" id="UP001597297">
    <property type="component" value="Unassembled WGS sequence"/>
</dbReference>
<comment type="caution">
    <text evidence="3">The sequence shown here is derived from an EMBL/GenBank/DDBJ whole genome shotgun (WGS) entry which is preliminary data.</text>
</comment>
<feature type="transmembrane region" description="Helical" evidence="1">
    <location>
        <begin position="12"/>
        <end position="35"/>
    </location>
</feature>